<protein>
    <submittedName>
        <fullName evidence="3">Uncharacterized protein</fullName>
    </submittedName>
</protein>
<dbReference type="EMBL" id="HBNR01081801">
    <property type="protein sequence ID" value="CAE4658981.1"/>
    <property type="molecule type" value="Transcribed_RNA"/>
</dbReference>
<dbReference type="AlphaFoldDB" id="A0A7S4SY41"/>
<gene>
    <name evidence="3" type="ORF">AMON00008_LOCUS58498</name>
</gene>
<accession>A0A7S4SY41</accession>
<evidence type="ECO:0000256" key="2">
    <source>
        <dbReference type="SAM" id="Phobius"/>
    </source>
</evidence>
<feature type="region of interest" description="Disordered" evidence="1">
    <location>
        <begin position="796"/>
        <end position="822"/>
    </location>
</feature>
<keyword evidence="2" id="KW-0812">Transmembrane</keyword>
<evidence type="ECO:0000256" key="1">
    <source>
        <dbReference type="SAM" id="MobiDB-lite"/>
    </source>
</evidence>
<feature type="transmembrane region" description="Helical" evidence="2">
    <location>
        <begin position="674"/>
        <end position="692"/>
    </location>
</feature>
<dbReference type="PANTHER" id="PTHR34407">
    <property type="entry name" value="EXPRESSED PROTEIN"/>
    <property type="match status" value="1"/>
</dbReference>
<feature type="region of interest" description="Disordered" evidence="1">
    <location>
        <begin position="1"/>
        <end position="24"/>
    </location>
</feature>
<feature type="transmembrane region" description="Helical" evidence="2">
    <location>
        <begin position="533"/>
        <end position="552"/>
    </location>
</feature>
<keyword evidence="2" id="KW-1133">Transmembrane helix</keyword>
<dbReference type="PANTHER" id="PTHR34407:SF1">
    <property type="entry name" value="SGNH HYDROLASE-TYPE ESTERASE DOMAIN-CONTAINING PROTEIN"/>
    <property type="match status" value="1"/>
</dbReference>
<sequence length="822" mass="89334">MAQGPLALPLAPPAHGASSRRTCGSGSRAGAIRAMIRLILPAVLALAVSKQCRGPQSEDTFDWTPGKRVPFDAAARQRSITRIGDVRRFRPLLRQLSLHNATVTVLIVGASAVEDPSQAHPWSDVFCEWLRRTFAARVATSRLYLTGVLSQHLQVIPASAALVRPDLIFVEISLTPLVEPSKYSIIDQTPQYLVVETFMRAMLVLPGHPALVWVDLMSGAEQLHTNEEVDSLLTEYYDVPQVSVRGAWHHQLPFPSSELWHGRHLSLLGHKLVAVTLANFMCFEFSETCKTTKDAGYVLPKAVFSQTPKAPRAANASSPPSGRLDFAFCDSQGSVLPAAAGTPHEQLSWSLAVTLAVLPLGLLLLCTSFVGSGGDYLQNVLPQSMPELEFLRVIATVNIVAWQYYQELPPPWSQPDSGVWQVCHDPYYGYPDWDRTKRKVCPDVLACTWCRSGKYCFQFFFLLQAFVSTLNAVRTGAASPAWQYAQVWPLHALSLLLAIASSAPVNPLDLALVASLAHAWITPFHSELNGASWYLSVLVGFWIVLPVWVRAADRLAATRGISGVLGALLTTWLCTLLLPLLLYVWPVDFGLREVDPRMVVHNFVAYSPYTNWQPVAIGLLLAVLVMLGIEPRTPAAVTGCLALACAGLALVWFAAPSPGFAMGGEYLLMEKGFALQPLFALLMLGSLGLRHLPGAVRGALAGPSVLRLARLCWPVFILHQPVHRLCLRRLFPLLGSGGSPPAARMALYPLVLVLLSAAASHVVDRPWTSLLYRYRSAAGARVASASAGGGGSPLVYDKVGAQGSDPETPFRGPGGYRQGSRR</sequence>
<name>A0A7S4SY41_9DINO</name>
<feature type="transmembrane region" description="Helical" evidence="2">
    <location>
        <begin position="564"/>
        <end position="585"/>
    </location>
</feature>
<feature type="transmembrane region" description="Helical" evidence="2">
    <location>
        <begin position="612"/>
        <end position="629"/>
    </location>
</feature>
<reference evidence="3" key="1">
    <citation type="submission" date="2021-01" db="EMBL/GenBank/DDBJ databases">
        <authorList>
            <person name="Corre E."/>
            <person name="Pelletier E."/>
            <person name="Niang G."/>
            <person name="Scheremetjew M."/>
            <person name="Finn R."/>
            <person name="Kale V."/>
            <person name="Holt S."/>
            <person name="Cochrane G."/>
            <person name="Meng A."/>
            <person name="Brown T."/>
            <person name="Cohen L."/>
        </authorList>
    </citation>
    <scope>NUCLEOTIDE SEQUENCE</scope>
    <source>
        <strain evidence="3">CCMP3105</strain>
    </source>
</reference>
<feature type="compositionally biased region" description="Gly residues" evidence="1">
    <location>
        <begin position="812"/>
        <end position="822"/>
    </location>
</feature>
<keyword evidence="2" id="KW-0472">Membrane</keyword>
<organism evidence="3">
    <name type="scientific">Alexandrium monilatum</name>
    <dbReference type="NCBI Taxonomy" id="311494"/>
    <lineage>
        <taxon>Eukaryota</taxon>
        <taxon>Sar</taxon>
        <taxon>Alveolata</taxon>
        <taxon>Dinophyceae</taxon>
        <taxon>Gonyaulacales</taxon>
        <taxon>Pyrocystaceae</taxon>
        <taxon>Alexandrium</taxon>
    </lineage>
</organism>
<feature type="transmembrane region" description="Helical" evidence="2">
    <location>
        <begin position="636"/>
        <end position="654"/>
    </location>
</feature>
<evidence type="ECO:0000313" key="3">
    <source>
        <dbReference type="EMBL" id="CAE4658981.1"/>
    </source>
</evidence>
<proteinExistence type="predicted"/>